<keyword evidence="4" id="KW-1185">Reference proteome</keyword>
<evidence type="ECO:0000313" key="3">
    <source>
        <dbReference type="EMBL" id="BCR06425.1"/>
    </source>
</evidence>
<keyword evidence="3" id="KW-0378">Hydrolase</keyword>
<protein>
    <submittedName>
        <fullName evidence="3">Alpha/beta hydrolase</fullName>
    </submittedName>
</protein>
<dbReference type="Pfam" id="PF00561">
    <property type="entry name" value="Abhydrolase_1"/>
    <property type="match status" value="1"/>
</dbReference>
<dbReference type="Proteomes" id="UP001319827">
    <property type="component" value="Chromosome"/>
</dbReference>
<evidence type="ECO:0000313" key="4">
    <source>
        <dbReference type="Proteomes" id="UP001319827"/>
    </source>
</evidence>
<evidence type="ECO:0000256" key="1">
    <source>
        <dbReference type="SAM" id="SignalP"/>
    </source>
</evidence>
<accession>A0ABM8I000</accession>
<reference evidence="3 4" key="2">
    <citation type="journal article" date="2021" name="Int. J. Syst. Evol. Microbiol.">
        <title>Isolation and Polyphasic Characterization of Desulfuromonas versatilis sp. Nov., an Electrogenic Bacteria Capable of Versatile Metabolism Isolated from a Graphene Oxide-Reducing Enrichment Culture.</title>
        <authorList>
            <person name="Xie L."/>
            <person name="Yoshida N."/>
            <person name="Ishii S."/>
            <person name="Meng L."/>
        </authorList>
    </citation>
    <scope>NUCLEOTIDE SEQUENCE [LARGE SCALE GENOMIC DNA]</scope>
    <source>
        <strain evidence="3 4">NIT-T3</strain>
    </source>
</reference>
<sequence length="292" mass="32720">MGDMNRLLPPLALAFALLILGTAALAPQPALAAMDHQFVFFPEAHLVATPALYDLPFEEVFYPTADGETIHGWLVPGDPERPLVLFCHGNAGNISHRLDNLRLFHRLLGLSVFIFDYRGYGKSSGKASEEGTYADARGALAWLQQRGWQPQRMIYFGRSLGAGVAVQLALEQPPGALVLETPFPSIAAMGWRHNPILYLLLGWALDARYDSFNKLARIHVPLLMFQGDRDHIVPEKMARGLFERANQPKTFHLIRGAGHNDTYEAGGEAYWQQWREFLQRHFPPPEKQQGEG</sequence>
<name>A0ABM8I000_9BACT</name>
<dbReference type="PANTHER" id="PTHR12277:SF81">
    <property type="entry name" value="PROTEIN ABHD13"/>
    <property type="match status" value="1"/>
</dbReference>
<dbReference type="InterPro" id="IPR000073">
    <property type="entry name" value="AB_hydrolase_1"/>
</dbReference>
<dbReference type="GO" id="GO:0016787">
    <property type="term" value="F:hydrolase activity"/>
    <property type="evidence" value="ECO:0007669"/>
    <property type="project" value="UniProtKB-KW"/>
</dbReference>
<dbReference type="EMBL" id="AP024355">
    <property type="protein sequence ID" value="BCR06425.1"/>
    <property type="molecule type" value="Genomic_DNA"/>
</dbReference>
<dbReference type="Gene3D" id="3.40.50.1820">
    <property type="entry name" value="alpha/beta hydrolase"/>
    <property type="match status" value="1"/>
</dbReference>
<feature type="signal peptide" evidence="1">
    <location>
        <begin position="1"/>
        <end position="32"/>
    </location>
</feature>
<feature type="domain" description="AB hydrolase-1" evidence="2">
    <location>
        <begin position="82"/>
        <end position="174"/>
    </location>
</feature>
<organism evidence="3 4">
    <name type="scientific">Desulfuromonas versatilis</name>
    <dbReference type="NCBI Taxonomy" id="2802975"/>
    <lineage>
        <taxon>Bacteria</taxon>
        <taxon>Pseudomonadati</taxon>
        <taxon>Thermodesulfobacteriota</taxon>
        <taxon>Desulfuromonadia</taxon>
        <taxon>Desulfuromonadales</taxon>
        <taxon>Desulfuromonadaceae</taxon>
        <taxon>Desulfuromonas</taxon>
    </lineage>
</organism>
<gene>
    <name evidence="3" type="ORF">DESUT3_34940</name>
</gene>
<dbReference type="SUPFAM" id="SSF53474">
    <property type="entry name" value="alpha/beta-Hydrolases"/>
    <property type="match status" value="1"/>
</dbReference>
<proteinExistence type="predicted"/>
<dbReference type="InterPro" id="IPR029058">
    <property type="entry name" value="AB_hydrolase_fold"/>
</dbReference>
<feature type="chain" id="PRO_5045468641" evidence="1">
    <location>
        <begin position="33"/>
        <end position="292"/>
    </location>
</feature>
<evidence type="ECO:0000259" key="2">
    <source>
        <dbReference type="Pfam" id="PF00561"/>
    </source>
</evidence>
<keyword evidence="1" id="KW-0732">Signal</keyword>
<dbReference type="PANTHER" id="PTHR12277">
    <property type="entry name" value="ALPHA/BETA HYDROLASE DOMAIN-CONTAINING PROTEIN"/>
    <property type="match status" value="1"/>
</dbReference>
<reference evidence="3 4" key="1">
    <citation type="journal article" date="2016" name="C (Basel)">
        <title>Selective Growth of and Electricity Production by Marine Exoelectrogenic Bacteria in Self-Aggregated Hydrogel of Microbially Reduced Graphene Oxide.</title>
        <authorList>
            <person name="Yoshida N."/>
            <person name="Goto Y."/>
            <person name="Miyata Y."/>
        </authorList>
    </citation>
    <scope>NUCLEOTIDE SEQUENCE [LARGE SCALE GENOMIC DNA]</scope>
    <source>
        <strain evidence="3 4">NIT-T3</strain>
    </source>
</reference>